<gene>
    <name evidence="2" type="ORF">ACFTOW_00200</name>
</gene>
<reference evidence="3" key="1">
    <citation type="journal article" date="2019" name="Int. J. Syst. Evol. Microbiol.">
        <title>The Global Catalogue of Microorganisms (GCM) 10K type strain sequencing project: providing services to taxonomists for standard genome sequencing and annotation.</title>
        <authorList>
            <consortium name="The Broad Institute Genomics Platform"/>
            <consortium name="The Broad Institute Genome Sequencing Center for Infectious Disease"/>
            <person name="Wu L."/>
            <person name="Ma J."/>
        </authorList>
    </citation>
    <scope>NUCLEOTIDE SEQUENCE [LARGE SCALE GENOMIC DNA]</scope>
    <source>
        <strain evidence="3">CGMCC 1.12477</strain>
    </source>
</reference>
<dbReference type="RefSeq" id="WP_379911853.1">
    <property type="nucleotide sequence ID" value="NZ_JBHUDD010000001.1"/>
</dbReference>
<name>A0ABW4ECK0_9RHOB</name>
<evidence type="ECO:0000313" key="2">
    <source>
        <dbReference type="EMBL" id="MFD1507834.1"/>
    </source>
</evidence>
<keyword evidence="3" id="KW-1185">Reference proteome</keyword>
<accession>A0ABW4ECK0</accession>
<protein>
    <submittedName>
        <fullName evidence="2">Uncharacterized protein</fullName>
    </submittedName>
</protein>
<feature type="region of interest" description="Disordered" evidence="1">
    <location>
        <begin position="45"/>
        <end position="133"/>
    </location>
</feature>
<dbReference type="EMBL" id="JBHUDD010000001">
    <property type="protein sequence ID" value="MFD1507834.1"/>
    <property type="molecule type" value="Genomic_DNA"/>
</dbReference>
<proteinExistence type="predicted"/>
<feature type="compositionally biased region" description="Basic and acidic residues" evidence="1">
    <location>
        <begin position="113"/>
        <end position="124"/>
    </location>
</feature>
<organism evidence="2 3">
    <name type="scientific">Lacimonas salitolerans</name>
    <dbReference type="NCBI Taxonomy" id="1323750"/>
    <lineage>
        <taxon>Bacteria</taxon>
        <taxon>Pseudomonadati</taxon>
        <taxon>Pseudomonadota</taxon>
        <taxon>Alphaproteobacteria</taxon>
        <taxon>Rhodobacterales</taxon>
        <taxon>Paracoccaceae</taxon>
        <taxon>Lacimonas</taxon>
    </lineage>
</organism>
<evidence type="ECO:0000256" key="1">
    <source>
        <dbReference type="SAM" id="MobiDB-lite"/>
    </source>
</evidence>
<evidence type="ECO:0000313" key="3">
    <source>
        <dbReference type="Proteomes" id="UP001597186"/>
    </source>
</evidence>
<sequence>MGETIPPVAVALAADIAPNPLKTATCAIAPATPGLFEKWHQKNRVRARGRQNNAPNSRHIVPNDDTGAQHKGAQAAKKAGDPGMTKTRRWIKGVTDTAKATETPALPWQRGSRRAEMIARRDAKPVSPQRRQA</sequence>
<comment type="caution">
    <text evidence="2">The sequence shown here is derived from an EMBL/GenBank/DDBJ whole genome shotgun (WGS) entry which is preliminary data.</text>
</comment>
<dbReference type="Proteomes" id="UP001597186">
    <property type="component" value="Unassembled WGS sequence"/>
</dbReference>